<evidence type="ECO:0000313" key="3">
    <source>
        <dbReference type="Proteomes" id="UP000183794"/>
    </source>
</evidence>
<dbReference type="CDD" id="cd16329">
    <property type="entry name" value="LolA_like"/>
    <property type="match status" value="1"/>
</dbReference>
<dbReference type="OrthoDB" id="9803781at2"/>
<name>A0A090ICK2_9GAMM</name>
<evidence type="ECO:0000259" key="1">
    <source>
        <dbReference type="Pfam" id="PF17131"/>
    </source>
</evidence>
<proteinExistence type="predicted"/>
<dbReference type="InterPro" id="IPR033399">
    <property type="entry name" value="TP_0789-like"/>
</dbReference>
<dbReference type="RefSeq" id="WP_052678288.1">
    <property type="nucleotide sequence ID" value="NZ_FPLD01000040.1"/>
</dbReference>
<reference evidence="2 3" key="1">
    <citation type="submission" date="2016-11" db="EMBL/GenBank/DDBJ databases">
        <authorList>
            <person name="Jaros S."/>
            <person name="Januszkiewicz K."/>
            <person name="Wedrychowicz H."/>
        </authorList>
    </citation>
    <scope>NUCLEOTIDE SEQUENCE [LARGE SCALE GENOMIC DNA]</scope>
    <source>
        <strain evidence="2">NVI 5450</strain>
    </source>
</reference>
<dbReference type="KEGG" id="mvs:MVIS_1666"/>
<dbReference type="HOGENOM" id="CLU_074356_1_1_6"/>
<feature type="domain" description="Uncharacterized protein TP-0789" evidence="1">
    <location>
        <begin position="82"/>
        <end position="264"/>
    </location>
</feature>
<dbReference type="Gene3D" id="2.50.20.10">
    <property type="entry name" value="Lipoprotein localisation LolA/LolB/LppX"/>
    <property type="match status" value="1"/>
</dbReference>
<sequence length="266" mass="30744">MLDKKYTAGVLAISVFMTSGFITAQAQTSEEKGFAIAKERKVRDSGWNDSIQQTTMVLRNAKGKESIREIRIKSLEVVDDGDKGLTIFDKPADLKGTAFLSFSHINKADDQWLYLPSLKRVKRISSRNKAGPFMGSEFSYEDLSSFELEKFKFNYLKDDMFNGSQMFVIESFPTDEDSGYTKLISWVDQDKYLVHKVDFYDRKSTKFKTLTANNYKLYLNKFWRAESMTMINHQTGKSTTMTYHDVKFNQGLTVRDFNKNSLKRAR</sequence>
<dbReference type="STRING" id="80854.MVIS_1666"/>
<dbReference type="PATRIC" id="fig|80854.5.peg.1773"/>
<organism evidence="2 3">
    <name type="scientific">Moritella viscosa</name>
    <dbReference type="NCBI Taxonomy" id="80854"/>
    <lineage>
        <taxon>Bacteria</taxon>
        <taxon>Pseudomonadati</taxon>
        <taxon>Pseudomonadota</taxon>
        <taxon>Gammaproteobacteria</taxon>
        <taxon>Alteromonadales</taxon>
        <taxon>Moritellaceae</taxon>
        <taxon>Moritella</taxon>
    </lineage>
</organism>
<keyword evidence="2" id="KW-0449">Lipoprotein</keyword>
<dbReference type="AlphaFoldDB" id="A0A090ICK2"/>
<accession>A0A090ICK2</accession>
<dbReference type="EMBL" id="FPLD01000040">
    <property type="protein sequence ID" value="SGY91320.1"/>
    <property type="molecule type" value="Genomic_DNA"/>
</dbReference>
<dbReference type="Pfam" id="PF17131">
    <property type="entry name" value="LolA_like"/>
    <property type="match status" value="1"/>
</dbReference>
<evidence type="ECO:0000313" key="2">
    <source>
        <dbReference type="EMBL" id="SGY91320.1"/>
    </source>
</evidence>
<dbReference type="Proteomes" id="UP000183794">
    <property type="component" value="Unassembled WGS sequence"/>
</dbReference>
<protein>
    <submittedName>
        <fullName evidence="2">Hyopothetical protein-Outer membrane lipoprotein-sorting protein</fullName>
    </submittedName>
</protein>
<gene>
    <name evidence="2" type="ORF">NVI5450_1229</name>
</gene>